<accession>A0A3B1A7T8</accession>
<dbReference type="EMBL" id="UOFS01000014">
    <property type="protein sequence ID" value="VAW94279.1"/>
    <property type="molecule type" value="Genomic_DNA"/>
</dbReference>
<dbReference type="GO" id="GO:0035438">
    <property type="term" value="F:cyclic-di-GMP binding"/>
    <property type="evidence" value="ECO:0007669"/>
    <property type="project" value="InterPro"/>
</dbReference>
<dbReference type="Pfam" id="PF07238">
    <property type="entry name" value="PilZ"/>
    <property type="match status" value="1"/>
</dbReference>
<dbReference type="SUPFAM" id="SSF141371">
    <property type="entry name" value="PilZ domain-like"/>
    <property type="match status" value="1"/>
</dbReference>
<organism evidence="2">
    <name type="scientific">hydrothermal vent metagenome</name>
    <dbReference type="NCBI Taxonomy" id="652676"/>
    <lineage>
        <taxon>unclassified sequences</taxon>
        <taxon>metagenomes</taxon>
        <taxon>ecological metagenomes</taxon>
    </lineage>
</organism>
<reference evidence="2" key="1">
    <citation type="submission" date="2018-06" db="EMBL/GenBank/DDBJ databases">
        <authorList>
            <person name="Zhirakovskaya E."/>
        </authorList>
    </citation>
    <scope>NUCLEOTIDE SEQUENCE</scope>
</reference>
<protein>
    <recommendedName>
        <fullName evidence="1">PilZ domain-containing protein</fullName>
    </recommendedName>
</protein>
<dbReference type="InterPro" id="IPR009875">
    <property type="entry name" value="PilZ_domain"/>
</dbReference>
<feature type="domain" description="PilZ" evidence="1">
    <location>
        <begin position="10"/>
        <end position="106"/>
    </location>
</feature>
<dbReference type="Gene3D" id="2.40.10.220">
    <property type="entry name" value="predicted glycosyltransferase like domains"/>
    <property type="match status" value="1"/>
</dbReference>
<evidence type="ECO:0000259" key="1">
    <source>
        <dbReference type="Pfam" id="PF07238"/>
    </source>
</evidence>
<dbReference type="AlphaFoldDB" id="A0A3B1A7T8"/>
<dbReference type="PIRSF" id="PIRSF028141">
    <property type="entry name" value="C-di-GMP_BP_PA4608"/>
    <property type="match status" value="1"/>
</dbReference>
<dbReference type="InterPro" id="IPR027021">
    <property type="entry name" value="C-di-GMP_BP_PA4608"/>
</dbReference>
<proteinExistence type="predicted"/>
<gene>
    <name evidence="2" type="ORF">MNBD_GAMMA22-2201</name>
</gene>
<sequence length="127" mass="14362">MKQLENTDARHFSRIQFSIPISLSSANMQQTWECKLIDISLHGVLISRPEDWTGAVGETFQIDLCLAKGSTITMEVSTAHIEQTSLGFTCIHIDIESITHLKRLIELNLGNKDILERELSELMHVND</sequence>
<evidence type="ECO:0000313" key="2">
    <source>
        <dbReference type="EMBL" id="VAW94279.1"/>
    </source>
</evidence>
<name>A0A3B1A7T8_9ZZZZ</name>